<reference evidence="15 21" key="2">
    <citation type="journal article" date="2017" name="N. Engl. J. Med.">
        <title>Transmission of Extensively Drug-Resistant Tuberculosis in South Africa.</title>
        <authorList>
            <person name="Shah N.S."/>
            <person name="Auld S.C."/>
            <person name="Brust J.C."/>
            <person name="Mathema B."/>
            <person name="Ismail N."/>
            <person name="Moodley P."/>
            <person name="Mlisana K."/>
            <person name="Allana S."/>
            <person name="Campbell A."/>
            <person name="Mthiyane T."/>
            <person name="Morris N."/>
            <person name="Mpangase P."/>
            <person name="van der Meulen H."/>
            <person name="Omar S.V."/>
            <person name="Brown T.S."/>
            <person name="Narechania A."/>
            <person name="Shaskina E."/>
            <person name="Kapwata T."/>
            <person name="Kreiswirth B."/>
            <person name="Gandhi N.R."/>
        </authorList>
    </citation>
    <scope>NUCLEOTIDE SEQUENCE [LARGE SCALE GENOMIC DNA]</scope>
    <source>
        <strain evidence="15 21">32301_S10</strain>
    </source>
</reference>
<dbReference type="GO" id="GO:0052689">
    <property type="term" value="F:carboxylic ester hydrolase activity"/>
    <property type="evidence" value="ECO:0007669"/>
    <property type="project" value="UniProtKB-KW"/>
</dbReference>
<dbReference type="EMBL" id="CSAD01000660">
    <property type="protein sequence ID" value="COW27300.1"/>
    <property type="molecule type" value="Genomic_DNA"/>
</dbReference>
<name>A0A045I980_MYCTX</name>
<dbReference type="Proteomes" id="UP000048948">
    <property type="component" value="Unassembled WGS sequence"/>
</dbReference>
<evidence type="ECO:0000313" key="20">
    <source>
        <dbReference type="Proteomes" id="UP000048948"/>
    </source>
</evidence>
<evidence type="ECO:0000313" key="13">
    <source>
        <dbReference type="EMBL" id="COX18637.1"/>
    </source>
</evidence>
<dbReference type="RefSeq" id="WP_003418336.1">
    <property type="nucleotide sequence ID" value="NZ_AP018033.1"/>
</dbReference>
<dbReference type="EMBL" id="CHKL01000691">
    <property type="protein sequence ID" value="COX18637.1"/>
    <property type="molecule type" value="Genomic_DNA"/>
</dbReference>
<protein>
    <recommendedName>
        <fullName evidence="8">Cutinase</fullName>
        <ecNumber evidence="8">3.1.1.-</ecNumber>
    </recommendedName>
</protein>
<dbReference type="EMBL" id="QTBD01000027">
    <property type="protein sequence ID" value="REQ56785.1"/>
    <property type="molecule type" value="Genomic_DNA"/>
</dbReference>
<evidence type="ECO:0000313" key="19">
    <source>
        <dbReference type="Proteomes" id="UP000048600"/>
    </source>
</evidence>
<dbReference type="InterPro" id="IPR000675">
    <property type="entry name" value="Cutinase/axe"/>
</dbReference>
<keyword evidence="3 8" id="KW-0719">Serine esterase</keyword>
<reference evidence="15" key="3">
    <citation type="submission" date="2018-07" db="EMBL/GenBank/DDBJ databases">
        <authorList>
            <person name="Shah S."/>
            <person name="Brown T."/>
            <person name="Auld S."/>
            <person name="Bratton K."/>
            <person name="Narechania A."/>
            <person name="Mathema B."/>
            <person name="Gandhi N."/>
        </authorList>
    </citation>
    <scope>NUCLEOTIDE SEQUENCE</scope>
    <source>
        <strain evidence="15">32301_S10</strain>
    </source>
</reference>
<dbReference type="Proteomes" id="UP000048289">
    <property type="component" value="Unassembled WGS sequence"/>
</dbReference>
<evidence type="ECO:0000256" key="1">
    <source>
        <dbReference type="ARBA" id="ARBA00004613"/>
    </source>
</evidence>
<comment type="function">
    <text evidence="8">Catalyzes the hydrolysis of complex carboxylic polyesters found in the cell wall of plants. Degrades cutin, a macromolecule that forms the structure of the plant cuticle.</text>
</comment>
<evidence type="ECO:0000313" key="11">
    <source>
        <dbReference type="EMBL" id="CKT15508.1"/>
    </source>
</evidence>
<evidence type="ECO:0000313" key="17">
    <source>
        <dbReference type="Proteomes" id="UP000045842"/>
    </source>
</evidence>
<reference evidence="16 22" key="4">
    <citation type="submission" date="2018-08" db="EMBL/GenBank/DDBJ databases">
        <authorList>
            <person name="Fokvardsen B D."/>
            <person name="Norman A."/>
        </authorList>
    </citation>
    <scope>NUCLEOTIDE SEQUENCE [LARGE SCALE GENOMIC DNA]</scope>
    <source>
        <strain evidence="16 22">DKC2</strain>
    </source>
</reference>
<dbReference type="SMR" id="A0A045I980"/>
<sequence>MNNRPIRLLTSGRAGLGAGALITAVVLLIALGAVWTPVAFADGCPDAEVTFARGTGEPPGIGRVGQAFVDSLRQQTGMEIGVYPVNYAASRLQLHGGDGANDAISHIKSMASSCPNTKLVLGGYSQGATVIDIVAGVPLGSISFGSPLPAAYADNVAAVAVFGNPSNRAGGSLSSLSPLFGSKAIDLCNPTDPICHVGPGNEFSGHIDGYIPTYTTQAASFVVQRLRAGSVPHLPGSVPQLPGSVLQMPGTAAPAPESLHGR</sequence>
<evidence type="ECO:0000313" key="15">
    <source>
        <dbReference type="EMBL" id="REQ56785.1"/>
    </source>
</evidence>
<evidence type="ECO:0000313" key="14">
    <source>
        <dbReference type="EMBL" id="MBP0685051.1"/>
    </source>
</evidence>
<dbReference type="Proteomes" id="UP000671119">
    <property type="component" value="Unassembled WGS sequence"/>
</dbReference>
<dbReference type="EMBL" id="JAGIZI010000038">
    <property type="protein sequence ID" value="MBP0685051.1"/>
    <property type="molecule type" value="Genomic_DNA"/>
</dbReference>
<dbReference type="Proteomes" id="UP000256381">
    <property type="component" value="Unassembled WGS sequence"/>
</dbReference>
<dbReference type="AlphaFoldDB" id="A0A045I980"/>
<evidence type="ECO:0000313" key="10">
    <source>
        <dbReference type="EMBL" id="CFE44770.1"/>
    </source>
</evidence>
<organism evidence="13 19">
    <name type="scientific">Mycobacterium tuberculosis</name>
    <dbReference type="NCBI Taxonomy" id="1773"/>
    <lineage>
        <taxon>Bacteria</taxon>
        <taxon>Bacillati</taxon>
        <taxon>Actinomycetota</taxon>
        <taxon>Actinomycetes</taxon>
        <taxon>Mycobacteriales</taxon>
        <taxon>Mycobacteriaceae</taxon>
        <taxon>Mycobacterium</taxon>
        <taxon>Mycobacterium tuberculosis complex</taxon>
    </lineage>
</organism>
<dbReference type="EMBL" id="LR027516">
    <property type="protein sequence ID" value="VCU51771.1"/>
    <property type="molecule type" value="Genomic_DNA"/>
</dbReference>
<evidence type="ECO:0000256" key="2">
    <source>
        <dbReference type="ARBA" id="ARBA00007534"/>
    </source>
</evidence>
<dbReference type="Proteomes" id="UP000048600">
    <property type="component" value="Unassembled WGS sequence"/>
</dbReference>
<evidence type="ECO:0000256" key="3">
    <source>
        <dbReference type="ARBA" id="ARBA00022487"/>
    </source>
</evidence>
<keyword evidence="7" id="KW-1015">Disulfide bond</keyword>
<dbReference type="GO" id="GO:0005576">
    <property type="term" value="C:extracellular region"/>
    <property type="evidence" value="ECO:0007669"/>
    <property type="project" value="UniProtKB-SubCell"/>
</dbReference>
<dbReference type="Gene3D" id="3.40.50.1820">
    <property type="entry name" value="alpha/beta hydrolase"/>
    <property type="match status" value="1"/>
</dbReference>
<dbReference type="Proteomes" id="UP000300237">
    <property type="component" value="Chromosome"/>
</dbReference>
<keyword evidence="6 8" id="KW-0378">Hydrolase</keyword>
<evidence type="ECO:0000313" key="21">
    <source>
        <dbReference type="Proteomes" id="UP000256381"/>
    </source>
</evidence>
<dbReference type="PROSITE" id="PS00155">
    <property type="entry name" value="CUTINASE_1"/>
    <property type="match status" value="1"/>
</dbReference>
<evidence type="ECO:0000313" key="22">
    <source>
        <dbReference type="Proteomes" id="UP000300237"/>
    </source>
</evidence>
<dbReference type="InterPro" id="IPR043580">
    <property type="entry name" value="CUTINASE_1"/>
</dbReference>
<evidence type="ECO:0000256" key="4">
    <source>
        <dbReference type="ARBA" id="ARBA00022525"/>
    </source>
</evidence>
<evidence type="ECO:0000313" key="12">
    <source>
        <dbReference type="EMBL" id="COW27300.1"/>
    </source>
</evidence>
<proteinExistence type="inferred from homology"/>
<dbReference type="OMA" id="NEWSGHT"/>
<dbReference type="Pfam" id="PF01083">
    <property type="entry name" value="Cutinase"/>
    <property type="match status" value="1"/>
</dbReference>
<reference evidence="14 23" key="5">
    <citation type="submission" date="2021-03" db="EMBL/GenBank/DDBJ databases">
        <title>Whole Genome Sequencing of Mycobacterium tuberculosis clinical isolates from Arunachal Pradesh, India.</title>
        <authorList>
            <person name="Singh S."/>
            <person name="Mudliar S.R."/>
            <person name="Kulsum U."/>
            <person name="Rufai S.B."/>
            <person name="Singh P.K."/>
            <person name="Umpo M."/>
            <person name="Nyori M."/>
        </authorList>
    </citation>
    <scope>NUCLEOTIDE SEQUENCE [LARGE SCALE GENOMIC DNA]</scope>
    <source>
        <strain evidence="14 23">OMICS/BPL/0142/20/SP</strain>
    </source>
</reference>
<accession>A0A045I980</accession>
<feature type="region of interest" description="Disordered" evidence="9">
    <location>
        <begin position="241"/>
        <end position="262"/>
    </location>
</feature>
<evidence type="ECO:0000256" key="5">
    <source>
        <dbReference type="ARBA" id="ARBA00022729"/>
    </source>
</evidence>
<reference evidence="17 18" key="1">
    <citation type="submission" date="2015-03" db="EMBL/GenBank/DDBJ databases">
        <authorList>
            <consortium name="Pathogen Informatics"/>
        </authorList>
    </citation>
    <scope>NUCLEOTIDE SEQUENCE [LARGE SCALE GENOMIC DNA]</scope>
    <source>
        <strain evidence="11 20">Bir 172</strain>
        <strain evidence="12 17">G09801536</strain>
        <strain evidence="10 18">G09901357</strain>
        <strain evidence="13 19">P00601463</strain>
    </source>
</reference>
<dbReference type="EC" id="3.1.1.-" evidence="8"/>
<keyword evidence="4 8" id="KW-0964">Secreted</keyword>
<keyword evidence="5" id="KW-0732">Signal</keyword>
<comment type="similarity">
    <text evidence="2 8">Belongs to the cutinase family.</text>
</comment>
<comment type="subcellular location">
    <subcellularLocation>
        <location evidence="1 8">Secreted</location>
    </subcellularLocation>
</comment>
<dbReference type="PANTHER" id="PTHR33630:SF9">
    <property type="entry name" value="CUTINASE 4"/>
    <property type="match status" value="1"/>
</dbReference>
<dbReference type="SMART" id="SM01110">
    <property type="entry name" value="Cutinase"/>
    <property type="match status" value="1"/>
</dbReference>
<dbReference type="EMBL" id="CNGE01000657">
    <property type="protein sequence ID" value="CKT15508.1"/>
    <property type="molecule type" value="Genomic_DNA"/>
</dbReference>
<dbReference type="EMBL" id="CFOE01000689">
    <property type="protein sequence ID" value="CFE44770.1"/>
    <property type="molecule type" value="Genomic_DNA"/>
</dbReference>
<dbReference type="PANTHER" id="PTHR33630">
    <property type="entry name" value="CUTINASE RV1984C-RELATED-RELATED"/>
    <property type="match status" value="1"/>
</dbReference>
<evidence type="ECO:0000313" key="23">
    <source>
        <dbReference type="Proteomes" id="UP000671119"/>
    </source>
</evidence>
<evidence type="ECO:0000256" key="7">
    <source>
        <dbReference type="ARBA" id="ARBA00023157"/>
    </source>
</evidence>
<gene>
    <name evidence="13" type="primary">cut3</name>
    <name evidence="16" type="ORF">DKC2_3681</name>
    <name evidence="15" type="ORF">DSJ38_01840</name>
    <name evidence="12" type="ORF">ERS007679_03522</name>
    <name evidence="10" type="ORF">ERS007681_03702</name>
    <name evidence="13" type="ORF">ERS007741_03955</name>
    <name evidence="11" type="ORF">ERS027646_03072</name>
    <name evidence="14" type="ORF">J8J21_18445</name>
</gene>
<evidence type="ECO:0000313" key="16">
    <source>
        <dbReference type="EMBL" id="VCU51771.1"/>
    </source>
</evidence>
<dbReference type="Proteomes" id="UP000045842">
    <property type="component" value="Unassembled WGS sequence"/>
</dbReference>
<evidence type="ECO:0000256" key="8">
    <source>
        <dbReference type="RuleBase" id="RU361263"/>
    </source>
</evidence>
<evidence type="ECO:0000256" key="6">
    <source>
        <dbReference type="ARBA" id="ARBA00022801"/>
    </source>
</evidence>
<dbReference type="SUPFAM" id="SSF53474">
    <property type="entry name" value="alpha/beta-Hydrolases"/>
    <property type="match status" value="1"/>
</dbReference>
<evidence type="ECO:0000256" key="9">
    <source>
        <dbReference type="SAM" id="MobiDB-lite"/>
    </source>
</evidence>
<dbReference type="InterPro" id="IPR029058">
    <property type="entry name" value="AB_hydrolase_fold"/>
</dbReference>
<evidence type="ECO:0000313" key="18">
    <source>
        <dbReference type="Proteomes" id="UP000048289"/>
    </source>
</evidence>